<dbReference type="EC" id="6.6.1.2" evidence="1"/>
<dbReference type="InterPro" id="IPR036465">
    <property type="entry name" value="vWFA_dom_sf"/>
</dbReference>
<dbReference type="Gene3D" id="3.40.50.410">
    <property type="entry name" value="von Willebrand factor, type A domain"/>
    <property type="match status" value="1"/>
</dbReference>
<evidence type="ECO:0000256" key="1">
    <source>
        <dbReference type="NCBIfam" id="TIGR01651"/>
    </source>
</evidence>
<dbReference type="CDD" id="cd01454">
    <property type="entry name" value="vWA_norD_type"/>
    <property type="match status" value="1"/>
</dbReference>
<dbReference type="SMART" id="SM00327">
    <property type="entry name" value="VWA"/>
    <property type="match status" value="1"/>
</dbReference>
<dbReference type="GO" id="GO:0051116">
    <property type="term" value="F:cobaltochelatase activity"/>
    <property type="evidence" value="ECO:0007669"/>
    <property type="project" value="UniProtKB-UniRule"/>
</dbReference>
<keyword evidence="5" id="KW-1185">Reference proteome</keyword>
<dbReference type="PANTHER" id="PTHR41248">
    <property type="entry name" value="NORD PROTEIN"/>
    <property type="match status" value="1"/>
</dbReference>
<feature type="region of interest" description="Disordered" evidence="2">
    <location>
        <begin position="212"/>
        <end position="299"/>
    </location>
</feature>
<proteinExistence type="predicted"/>
<dbReference type="PANTHER" id="PTHR41248:SF1">
    <property type="entry name" value="NORD PROTEIN"/>
    <property type="match status" value="1"/>
</dbReference>
<dbReference type="SUPFAM" id="SSF53300">
    <property type="entry name" value="vWA-like"/>
    <property type="match status" value="1"/>
</dbReference>
<dbReference type="AlphaFoldDB" id="A0A3N1LK81"/>
<dbReference type="InterPro" id="IPR002035">
    <property type="entry name" value="VWF_A"/>
</dbReference>
<dbReference type="NCBIfam" id="TIGR01651">
    <property type="entry name" value="CobT"/>
    <property type="match status" value="1"/>
</dbReference>
<accession>A0A3N1LK81</accession>
<dbReference type="EMBL" id="RJKX01000014">
    <property type="protein sequence ID" value="ROP91149.1"/>
    <property type="molecule type" value="Genomic_DNA"/>
</dbReference>
<organism evidence="4 5">
    <name type="scientific">Stella humosa</name>
    <dbReference type="NCBI Taxonomy" id="94"/>
    <lineage>
        <taxon>Bacteria</taxon>
        <taxon>Pseudomonadati</taxon>
        <taxon>Pseudomonadota</taxon>
        <taxon>Alphaproteobacteria</taxon>
        <taxon>Rhodospirillales</taxon>
        <taxon>Stellaceae</taxon>
        <taxon>Stella</taxon>
    </lineage>
</organism>
<dbReference type="PROSITE" id="PS50234">
    <property type="entry name" value="VWFA"/>
    <property type="match status" value="1"/>
</dbReference>
<dbReference type="Proteomes" id="UP000278222">
    <property type="component" value="Unassembled WGS sequence"/>
</dbReference>
<dbReference type="InterPro" id="IPR051928">
    <property type="entry name" value="NorD/CobT"/>
</dbReference>
<gene>
    <name evidence="4" type="ORF">EDC65_3012</name>
</gene>
<dbReference type="Pfam" id="PF06213">
    <property type="entry name" value="CobT"/>
    <property type="match status" value="1"/>
</dbReference>
<evidence type="ECO:0000259" key="3">
    <source>
        <dbReference type="PROSITE" id="PS50234"/>
    </source>
</evidence>
<dbReference type="PIRSF" id="PIRSF031715">
    <property type="entry name" value="Cob_chel_CobT"/>
    <property type="match status" value="1"/>
</dbReference>
<reference evidence="4 5" key="1">
    <citation type="submission" date="2018-11" db="EMBL/GenBank/DDBJ databases">
        <title>Genomic Encyclopedia of Type Strains, Phase IV (KMG-IV): sequencing the most valuable type-strain genomes for metagenomic binning, comparative biology and taxonomic classification.</title>
        <authorList>
            <person name="Goeker M."/>
        </authorList>
    </citation>
    <scope>NUCLEOTIDE SEQUENCE [LARGE SCALE GENOMIC DNA]</scope>
    <source>
        <strain evidence="4 5">DSM 5900</strain>
    </source>
</reference>
<dbReference type="InterPro" id="IPR025861">
    <property type="entry name" value="CobT_VWA_dom"/>
</dbReference>
<feature type="compositionally biased region" description="Acidic residues" evidence="2">
    <location>
        <begin position="212"/>
        <end position="239"/>
    </location>
</feature>
<dbReference type="InterPro" id="IPR006538">
    <property type="entry name" value="CobT"/>
</dbReference>
<dbReference type="RefSeq" id="WP_123690806.1">
    <property type="nucleotide sequence ID" value="NZ_AP019700.1"/>
</dbReference>
<sequence>MTQGKAETPLEAFKRSTASTLRAIAERDDVNVVFSSDPPGAAGTRARVPLPSRDLPAEEAAQVRGAADAIALRYRHHDARLHAKRAPPSELARTIFDAVEQARVEAIGARRMTGVAGNLAAALDERYRRQGFDRITERTDVTMADAVRLLAREQLTGEPPPESARRVVDLWRPWVEAKGGADLANLEKHLNDQEGFGQAVRKLIADLDLDLGDTESEGSEGDGENDQNDSADADGESEQGEGSASGTQSTMEAAPGDPREDDSGAAAEEQDGEMMPGTGDDDPNRPGRPGQVPRPMWGDGAEATYKAYTTRFDETVLADALCDADELSRLRGLLDQQLAHLQGVIGKLANRLQRRLMAKQTRSWEFDLEEGILDAARLSRVITNPAIPLSFKQELDTDFRDTVVTLLIDNSGSMRGRPITVAAMSADILARTLERCAVKVEILGFTTRAWKGGQARERWIAEGKPANPGRLNDLRHIIYKPADAPWRRARKNLGLMLREGILKENIDGEALMWAHSRLIGRSEQRRILMVISDGAPVDDSTLSVNPGNYLEKHLREAIDYIETRSPVELVAIGIGHDVTRYYKRAVTIVDAEQLGGTMTDKLAELFDEDGPSRRSGRGRRAAA</sequence>
<dbReference type="GO" id="GO:0009236">
    <property type="term" value="P:cobalamin biosynthetic process"/>
    <property type="evidence" value="ECO:0007669"/>
    <property type="project" value="UniProtKB-UniRule"/>
</dbReference>
<evidence type="ECO:0000256" key="2">
    <source>
        <dbReference type="SAM" id="MobiDB-lite"/>
    </source>
</evidence>
<evidence type="ECO:0000313" key="5">
    <source>
        <dbReference type="Proteomes" id="UP000278222"/>
    </source>
</evidence>
<feature type="domain" description="VWFA" evidence="3">
    <location>
        <begin position="403"/>
        <end position="588"/>
    </location>
</feature>
<evidence type="ECO:0000313" key="4">
    <source>
        <dbReference type="EMBL" id="ROP91149.1"/>
    </source>
</evidence>
<name>A0A3N1LK81_9PROT</name>
<dbReference type="OrthoDB" id="9764783at2"/>
<protein>
    <recommendedName>
        <fullName evidence="1">Cobaltochelatase subunit CobT</fullName>
        <ecNumber evidence="1">6.6.1.2</ecNumber>
    </recommendedName>
</protein>
<comment type="caution">
    <text evidence="4">The sequence shown here is derived from an EMBL/GenBank/DDBJ whole genome shotgun (WGS) entry which is preliminary data.</text>
</comment>
<feature type="compositionally biased region" description="Low complexity" evidence="2">
    <location>
        <begin position="240"/>
        <end position="250"/>
    </location>
</feature>
<dbReference type="Pfam" id="PF11775">
    <property type="entry name" value="CobT_C"/>
    <property type="match status" value="1"/>
</dbReference>